<organism evidence="1 2">
    <name type="scientific">Fibroporia radiculosa</name>
    <dbReference type="NCBI Taxonomy" id="599839"/>
    <lineage>
        <taxon>Eukaryota</taxon>
        <taxon>Fungi</taxon>
        <taxon>Dikarya</taxon>
        <taxon>Basidiomycota</taxon>
        <taxon>Agaricomycotina</taxon>
        <taxon>Agaricomycetes</taxon>
        <taxon>Polyporales</taxon>
        <taxon>Fibroporiaceae</taxon>
        <taxon>Fibroporia</taxon>
    </lineage>
</organism>
<dbReference type="OrthoDB" id="8300214at2759"/>
<accession>J4I9F2</accession>
<dbReference type="HOGENOM" id="CLU_058846_1_0_1"/>
<dbReference type="STRING" id="599839.J4I9F2"/>
<dbReference type="Proteomes" id="UP000006352">
    <property type="component" value="Unassembled WGS sequence"/>
</dbReference>
<dbReference type="InterPro" id="IPR029063">
    <property type="entry name" value="SAM-dependent_MTases_sf"/>
</dbReference>
<dbReference type="InParanoid" id="J4I9F2"/>
<reference evidence="1 2" key="1">
    <citation type="journal article" date="2012" name="Appl. Environ. Microbiol.">
        <title>Short-read sequencing for genomic analysis of the brown rot fungus Fibroporia radiculosa.</title>
        <authorList>
            <person name="Tang J.D."/>
            <person name="Perkins A.D."/>
            <person name="Sonstegard T.S."/>
            <person name="Schroeder S.G."/>
            <person name="Burgess S.C."/>
            <person name="Diehl S.V."/>
        </authorList>
    </citation>
    <scope>NUCLEOTIDE SEQUENCE [LARGE SCALE GENOMIC DNA]</scope>
    <source>
        <strain evidence="1 2">TFFH 294</strain>
    </source>
</reference>
<sequence length="213" mass="23299">MVCSPYTLGQAQAHLRASPVGSRIEFIQADPLDFLEGTTKTYTTAVLAQCVWYFSSPKTFTKILAALAPRVQRICISEYALTATDPRATPHVLAALTQASLECRKPRSESNIRTVLSPAALKSAAAGIGLVLVKEEIVIPPEGMFDGRWEVSAVLADEFEKEVLARIEDEREKALVLAMRDGVKSARDAMKARGEAVLTMDIWLATYTISKID</sequence>
<dbReference type="GeneID" id="24095967"/>
<dbReference type="SUPFAM" id="SSF53335">
    <property type="entry name" value="S-adenosyl-L-methionine-dependent methyltransferases"/>
    <property type="match status" value="1"/>
</dbReference>
<dbReference type="AlphaFoldDB" id="J4I9F2"/>
<keyword evidence="2" id="KW-1185">Reference proteome</keyword>
<evidence type="ECO:0000313" key="1">
    <source>
        <dbReference type="EMBL" id="CCM01056.1"/>
    </source>
</evidence>
<dbReference type="Gene3D" id="3.40.50.150">
    <property type="entry name" value="Vaccinia Virus protein VP39"/>
    <property type="match status" value="1"/>
</dbReference>
<gene>
    <name evidence="1" type="ORF">FIBRA_03104</name>
</gene>
<evidence type="ECO:0008006" key="3">
    <source>
        <dbReference type="Google" id="ProtNLM"/>
    </source>
</evidence>
<dbReference type="EMBL" id="HE797015">
    <property type="protein sequence ID" value="CCM01056.1"/>
    <property type="molecule type" value="Genomic_DNA"/>
</dbReference>
<evidence type="ECO:0000313" key="2">
    <source>
        <dbReference type="Proteomes" id="UP000006352"/>
    </source>
</evidence>
<dbReference type="RefSeq" id="XP_012180339.1">
    <property type="nucleotide sequence ID" value="XM_012324949.1"/>
</dbReference>
<name>J4I9F2_9APHY</name>
<proteinExistence type="predicted"/>
<protein>
    <recommendedName>
        <fullName evidence="3">Methyltransferase domain-containing protein</fullName>
    </recommendedName>
</protein>